<dbReference type="EMBL" id="JAWZVU010000130">
    <property type="protein sequence ID" value="MDX7722359.1"/>
    <property type="molecule type" value="Genomic_DNA"/>
</dbReference>
<accession>A0AAW9F8Q7</accession>
<feature type="non-terminal residue" evidence="1">
    <location>
        <position position="1"/>
    </location>
</feature>
<evidence type="ECO:0000313" key="2">
    <source>
        <dbReference type="Proteomes" id="UP001277183"/>
    </source>
</evidence>
<name>A0AAW9F8Q7_AERCA</name>
<evidence type="ECO:0000313" key="1">
    <source>
        <dbReference type="EMBL" id="MDX7722359.1"/>
    </source>
</evidence>
<comment type="caution">
    <text evidence="1">The sequence shown here is derived from an EMBL/GenBank/DDBJ whole genome shotgun (WGS) entry which is preliminary data.</text>
</comment>
<dbReference type="RefSeq" id="WP_319886826.1">
    <property type="nucleotide sequence ID" value="NZ_JAWZVU010000130.1"/>
</dbReference>
<protein>
    <submittedName>
        <fullName evidence="1">Uncharacterized protein</fullName>
    </submittedName>
</protein>
<dbReference type="AlphaFoldDB" id="A0AAW9F8Q7"/>
<gene>
    <name evidence="1" type="ORF">SJS77_18185</name>
</gene>
<reference evidence="1" key="1">
    <citation type="submission" date="2023-11" db="EMBL/GenBank/DDBJ databases">
        <title>WGS of Aeromonas in Northern Israel.</title>
        <authorList>
            <person name="Hershko Y."/>
        </authorList>
    </citation>
    <scope>NUCLEOTIDE SEQUENCE</scope>
    <source>
        <strain evidence="1">77416</strain>
    </source>
</reference>
<organism evidence="1 2">
    <name type="scientific">Aeromonas caviae</name>
    <name type="common">Aeromonas punctata</name>
    <dbReference type="NCBI Taxonomy" id="648"/>
    <lineage>
        <taxon>Bacteria</taxon>
        <taxon>Pseudomonadati</taxon>
        <taxon>Pseudomonadota</taxon>
        <taxon>Gammaproteobacteria</taxon>
        <taxon>Aeromonadales</taxon>
        <taxon>Aeromonadaceae</taxon>
        <taxon>Aeromonas</taxon>
    </lineage>
</organism>
<sequence>RKAAMNLFLWAWQPPERRNRTPFDPDCTRDEQAGFASKNTLLSQAKKVILIFHLRSPDLHLTDRTDENPFAVSVH</sequence>
<dbReference type="Proteomes" id="UP001277183">
    <property type="component" value="Unassembled WGS sequence"/>
</dbReference>
<proteinExistence type="predicted"/>